<dbReference type="SUPFAM" id="SSF55785">
    <property type="entry name" value="PYP-like sensor domain (PAS domain)"/>
    <property type="match status" value="2"/>
</dbReference>
<gene>
    <name evidence="3" type="ORF">GCM10010246_27140</name>
</gene>
<dbReference type="Pfam" id="PF00989">
    <property type="entry name" value="PAS"/>
    <property type="match status" value="1"/>
</dbReference>
<dbReference type="NCBIfam" id="TIGR00229">
    <property type="entry name" value="sensory_box"/>
    <property type="match status" value="2"/>
</dbReference>
<dbReference type="InterPro" id="IPR036457">
    <property type="entry name" value="PPM-type-like_dom_sf"/>
</dbReference>
<dbReference type="Pfam" id="PF13581">
    <property type="entry name" value="HATPase_c_2"/>
    <property type="match status" value="1"/>
</dbReference>
<dbReference type="SUPFAM" id="SSF55874">
    <property type="entry name" value="ATPase domain of HSP90 chaperone/DNA topoisomerase II/histidine kinase"/>
    <property type="match status" value="1"/>
</dbReference>
<dbReference type="Pfam" id="PF08448">
    <property type="entry name" value="PAS_4"/>
    <property type="match status" value="1"/>
</dbReference>
<dbReference type="InterPro" id="IPR029016">
    <property type="entry name" value="GAF-like_dom_sf"/>
</dbReference>
<dbReference type="SMART" id="SM00331">
    <property type="entry name" value="PP2C_SIG"/>
    <property type="match status" value="1"/>
</dbReference>
<keyword evidence="1" id="KW-0378">Hydrolase</keyword>
<evidence type="ECO:0000313" key="3">
    <source>
        <dbReference type="EMBL" id="GAA2340692.1"/>
    </source>
</evidence>
<dbReference type="InterPro" id="IPR001932">
    <property type="entry name" value="PPM-type_phosphatase-like_dom"/>
</dbReference>
<dbReference type="CDD" id="cd16936">
    <property type="entry name" value="HATPase_RsbW-like"/>
    <property type="match status" value="1"/>
</dbReference>
<evidence type="ECO:0000256" key="1">
    <source>
        <dbReference type="ARBA" id="ARBA00022801"/>
    </source>
</evidence>
<dbReference type="PANTHER" id="PTHR43156">
    <property type="entry name" value="STAGE II SPORULATION PROTEIN E-RELATED"/>
    <property type="match status" value="1"/>
</dbReference>
<dbReference type="InterPro" id="IPR000014">
    <property type="entry name" value="PAS"/>
</dbReference>
<keyword evidence="4" id="KW-1185">Reference proteome</keyword>
<accession>A0ABN3FYX6</accession>
<dbReference type="Pfam" id="PF01590">
    <property type="entry name" value="GAF"/>
    <property type="match status" value="1"/>
</dbReference>
<dbReference type="PANTHER" id="PTHR43156:SF2">
    <property type="entry name" value="STAGE II SPORULATION PROTEIN E"/>
    <property type="match status" value="1"/>
</dbReference>
<dbReference type="InterPro" id="IPR035965">
    <property type="entry name" value="PAS-like_dom_sf"/>
</dbReference>
<dbReference type="InterPro" id="IPR003594">
    <property type="entry name" value="HATPase_dom"/>
</dbReference>
<dbReference type="Gene3D" id="3.30.450.20">
    <property type="entry name" value="PAS domain"/>
    <property type="match status" value="2"/>
</dbReference>
<dbReference type="Gene3D" id="3.30.450.40">
    <property type="match status" value="1"/>
</dbReference>
<feature type="domain" description="PAS" evidence="2">
    <location>
        <begin position="20"/>
        <end position="83"/>
    </location>
</feature>
<dbReference type="Gene3D" id="3.30.565.10">
    <property type="entry name" value="Histidine kinase-like ATPase, C-terminal domain"/>
    <property type="match status" value="1"/>
</dbReference>
<dbReference type="EMBL" id="BAAASD010000008">
    <property type="protein sequence ID" value="GAA2340692.1"/>
    <property type="molecule type" value="Genomic_DNA"/>
</dbReference>
<dbReference type="InterPro" id="IPR003018">
    <property type="entry name" value="GAF"/>
</dbReference>
<dbReference type="SUPFAM" id="SSF55781">
    <property type="entry name" value="GAF domain-like"/>
    <property type="match status" value="1"/>
</dbReference>
<dbReference type="Gene3D" id="3.60.40.10">
    <property type="entry name" value="PPM-type phosphatase domain"/>
    <property type="match status" value="1"/>
</dbReference>
<evidence type="ECO:0000313" key="4">
    <source>
        <dbReference type="Proteomes" id="UP001500253"/>
    </source>
</evidence>
<protein>
    <submittedName>
        <fullName evidence="3">SpoIIE family protein phosphatase</fullName>
    </submittedName>
</protein>
<dbReference type="SUPFAM" id="SSF81606">
    <property type="entry name" value="PP2C-like"/>
    <property type="match status" value="1"/>
</dbReference>
<reference evidence="3 4" key="1">
    <citation type="journal article" date="2019" name="Int. J. Syst. Evol. Microbiol.">
        <title>The Global Catalogue of Microorganisms (GCM) 10K type strain sequencing project: providing services to taxonomists for standard genome sequencing and annotation.</title>
        <authorList>
            <consortium name="The Broad Institute Genomics Platform"/>
            <consortium name="The Broad Institute Genome Sequencing Center for Infectious Disease"/>
            <person name="Wu L."/>
            <person name="Ma J."/>
        </authorList>
    </citation>
    <scope>NUCLEOTIDE SEQUENCE [LARGE SCALE GENOMIC DNA]</scope>
    <source>
        <strain evidence="3 4">JCM 4316</strain>
    </source>
</reference>
<proteinExistence type="predicted"/>
<dbReference type="Proteomes" id="UP001500253">
    <property type="component" value="Unassembled WGS sequence"/>
</dbReference>
<dbReference type="PROSITE" id="PS50112">
    <property type="entry name" value="PAS"/>
    <property type="match status" value="1"/>
</dbReference>
<dbReference type="SMART" id="SM00091">
    <property type="entry name" value="PAS"/>
    <property type="match status" value="2"/>
</dbReference>
<dbReference type="InterPro" id="IPR036890">
    <property type="entry name" value="HATPase_C_sf"/>
</dbReference>
<sequence>MGRAMTSSEGTAPTEAHVPFDMADAATAVIDAAGIVVGWTTAMEHLLGYPAAEMVEKPADMLLAAPEDAAKAEGIAEQCRRQGGWGGLMTLRHRDGHLVEVGLRVSALSDFLGRECWLISAVDLSKVPSWALSGSLLEAFLVRSPIGMAVLSPDLRYVWINDMLERYGGIPREQRLGRRMRESLPGLDTKALEAQMRKALETGEPVIDYEYRGWTLADPYHEHAYSTSFFRLDNADGNPVGVCYMGMDVTDRWRARERLALLSEASAKIGSTLDVLRTAQELADFAVPRLADFVTVDLLESVLRGEEPVAPPRRTLPAFRRAGQTSIHEGTPEAIAAPGDAIAISPGSPFAACFFSGEAVLDPVMDVSVTAWTGDSPDPARVGKAREFGMRSLMVAPISARGTILGVASFVRTRHPVPFEEDDLMLAEELVARAALCVDNARRYTREHTAALALQRSLMPHDLPDSPALEVASRYLPTDVRHGVGGDWFDVIPLSGARVALAVGDVVGHGIDAAASMGRLRTAVHTLADMDLPPEELLAHLDDLIIRLGEGRAGEEDTAALLGATFLYAIYDPVTRRCTMARAGHPAPALVTPDGEVTFPSLPAGPPLGLGSLPFESAELELPEGSVIALYTDGLIETCDQDIDVGLARLSNALGQPGMPLEDLCSAVLDTLLTSPPSDDVALLLARTHSLSPGHVASWDLPTDPAVVTSARSLAVRQLAEWGLEELMTTTELIVSELVTNAIRHGTGPIRLRLIRHDVLICEVADGSNTSPRLRHARTTDEGGRGLFLVAQLTRRWGTRYTEGGKLIWAEQDLPAAA</sequence>
<evidence type="ECO:0000259" key="2">
    <source>
        <dbReference type="PROSITE" id="PS50112"/>
    </source>
</evidence>
<dbReference type="InterPro" id="IPR013767">
    <property type="entry name" value="PAS_fold"/>
</dbReference>
<organism evidence="3 4">
    <name type="scientific">Streptomyces cuspidosporus</name>
    <dbReference type="NCBI Taxonomy" id="66882"/>
    <lineage>
        <taxon>Bacteria</taxon>
        <taxon>Bacillati</taxon>
        <taxon>Actinomycetota</taxon>
        <taxon>Actinomycetes</taxon>
        <taxon>Kitasatosporales</taxon>
        <taxon>Streptomycetaceae</taxon>
        <taxon>Streptomyces</taxon>
    </lineage>
</organism>
<dbReference type="InterPro" id="IPR013656">
    <property type="entry name" value="PAS_4"/>
</dbReference>
<dbReference type="CDD" id="cd00130">
    <property type="entry name" value="PAS"/>
    <property type="match status" value="2"/>
</dbReference>
<name>A0ABN3FYX6_9ACTN</name>
<dbReference type="InterPro" id="IPR052016">
    <property type="entry name" value="Bact_Sigma-Reg"/>
</dbReference>
<comment type="caution">
    <text evidence="3">The sequence shown here is derived from an EMBL/GenBank/DDBJ whole genome shotgun (WGS) entry which is preliminary data.</text>
</comment>
<dbReference type="Pfam" id="PF07228">
    <property type="entry name" value="SpoIIE"/>
    <property type="match status" value="1"/>
</dbReference>